<dbReference type="GO" id="GO:0005829">
    <property type="term" value="C:cytosol"/>
    <property type="evidence" value="ECO:0007669"/>
    <property type="project" value="TreeGrafter"/>
</dbReference>
<dbReference type="InterPro" id="IPR013094">
    <property type="entry name" value="AB_hydrolase_3"/>
</dbReference>
<accession>T1K6V0</accession>
<name>T1K6V0_TETUR</name>
<organism evidence="2 3">
    <name type="scientific">Tetranychus urticae</name>
    <name type="common">Two-spotted spider mite</name>
    <dbReference type="NCBI Taxonomy" id="32264"/>
    <lineage>
        <taxon>Eukaryota</taxon>
        <taxon>Metazoa</taxon>
        <taxon>Ecdysozoa</taxon>
        <taxon>Arthropoda</taxon>
        <taxon>Chelicerata</taxon>
        <taxon>Arachnida</taxon>
        <taxon>Acari</taxon>
        <taxon>Acariformes</taxon>
        <taxon>Trombidiformes</taxon>
        <taxon>Prostigmata</taxon>
        <taxon>Eleutherengona</taxon>
        <taxon>Raphignathae</taxon>
        <taxon>Tetranychoidea</taxon>
        <taxon>Tetranychidae</taxon>
        <taxon>Tetranychus</taxon>
    </lineage>
</organism>
<dbReference type="SUPFAM" id="SSF53474">
    <property type="entry name" value="alpha/beta-Hydrolases"/>
    <property type="match status" value="1"/>
</dbReference>
<dbReference type="GO" id="GO:0019433">
    <property type="term" value="P:triglyceride catabolic process"/>
    <property type="evidence" value="ECO:0007669"/>
    <property type="project" value="TreeGrafter"/>
</dbReference>
<dbReference type="HOGENOM" id="CLU_377821_0_0_1"/>
<reference evidence="2" key="2">
    <citation type="submission" date="2015-06" db="UniProtKB">
        <authorList>
            <consortium name="EnsemblMetazoa"/>
        </authorList>
    </citation>
    <scope>IDENTIFICATION</scope>
</reference>
<dbReference type="GO" id="GO:0004806">
    <property type="term" value="F:triacylglycerol lipase activity"/>
    <property type="evidence" value="ECO:0007669"/>
    <property type="project" value="TreeGrafter"/>
</dbReference>
<dbReference type="PANTHER" id="PTHR23025:SF3">
    <property type="entry name" value="HORMONE-SENSITIVE LIPASE"/>
    <property type="match status" value="1"/>
</dbReference>
<dbReference type="InterPro" id="IPR029058">
    <property type="entry name" value="AB_hydrolase_fold"/>
</dbReference>
<gene>
    <name evidence="2" type="primary">107361343</name>
</gene>
<evidence type="ECO:0000313" key="2">
    <source>
        <dbReference type="EnsemblMetazoa" id="tetur06g01820.1"/>
    </source>
</evidence>
<dbReference type="EMBL" id="CAEY01001796">
    <property type="status" value="NOT_ANNOTATED_CDS"/>
    <property type="molecule type" value="Genomic_DNA"/>
</dbReference>
<dbReference type="KEGG" id="tut:107361343"/>
<dbReference type="Gene3D" id="3.40.50.1820">
    <property type="entry name" value="alpha/beta hydrolase"/>
    <property type="match status" value="1"/>
</dbReference>
<dbReference type="eggNOG" id="KOG4388">
    <property type="taxonomic scope" value="Eukaryota"/>
</dbReference>
<dbReference type="STRING" id="32264.T1K6V0"/>
<feature type="domain" description="Alpha/beta hydrolase fold-3" evidence="1">
    <location>
        <begin position="366"/>
        <end position="460"/>
    </location>
</feature>
<dbReference type="PANTHER" id="PTHR23025">
    <property type="entry name" value="TRIACYLGLYCEROL LIPASE"/>
    <property type="match status" value="1"/>
</dbReference>
<protein>
    <recommendedName>
        <fullName evidence="1">Alpha/beta hydrolase fold-3 domain-containing protein</fullName>
    </recommendedName>
</protein>
<proteinExistence type="predicted"/>
<dbReference type="Proteomes" id="UP000015104">
    <property type="component" value="Unassembled WGS sequence"/>
</dbReference>
<dbReference type="Pfam" id="PF07859">
    <property type="entry name" value="Abhydrolase_3"/>
    <property type="match status" value="1"/>
</dbReference>
<dbReference type="AlphaFoldDB" id="T1K6V0"/>
<dbReference type="EnsemblMetazoa" id="tetur06g01820.1">
    <property type="protein sequence ID" value="tetur06g01820.1"/>
    <property type="gene ID" value="tetur06g01820"/>
</dbReference>
<dbReference type="GO" id="GO:0004771">
    <property type="term" value="F:sterol ester esterase activity"/>
    <property type="evidence" value="ECO:0007669"/>
    <property type="project" value="TreeGrafter"/>
</dbReference>
<dbReference type="OrthoDB" id="7777872at2759"/>
<reference evidence="3" key="1">
    <citation type="submission" date="2011-08" db="EMBL/GenBank/DDBJ databases">
        <authorList>
            <person name="Rombauts S."/>
        </authorList>
    </citation>
    <scope>NUCLEOTIDE SEQUENCE</scope>
    <source>
        <strain evidence="3">London</strain>
    </source>
</reference>
<evidence type="ECO:0000313" key="3">
    <source>
        <dbReference type="Proteomes" id="UP000015104"/>
    </source>
</evidence>
<sequence>MSFDQADCDCDNNNIDTFDTLGSDPFAIKGNHVHSEDDIIYDGLNENNNVVLIDSSSKLNPKETFFADVSQLFSQLDSHLKSISVNDKELESLLISLEVGFNQMLSISSHYEFKNLPANGYITYCVLVRSWLTKCMRQPKEGRDSYKNDYIVDFKIVIKGFLLVRDLLMHFHQTQLNTSQSKEEKSTDSSDGETVNKSLPIFSADIDETIFQLENFFDSTQFQEALTRSFNLFWLSPRTRSILKLYQKGASWTYVNFIKSWRVLTNKRYRSKTFIKFANRANLGFPVDMATIIDGHLARKVFRNLFFRHADAVGTNFWIPGQGRWIIPKSGPGIDEHNPPLCERPMIRCRLIRHRDKPLNSDVLIFHCHGSGFILSSPDIHDAYLKPWVARLDGVSVLSVDYSLMATYPRQFQDVLDAYLWVTSGDESVKEKIGFHPKKIVLIGDSAGSMLAIAVPLLLNVISAKNDPSVTILKPAAFVSFYGTFNLTGAWASSRVMTLFDPILHYGNVLAVAGCLSGIQGRIDDPKDRPKNRLMKMSSFIAEDIRLMKRALKPRDIEPWYLKDGKIDSARFHQLFNILQSPYLNVPTFHDFDYLKDMPICLISSFGCIFLDDNIALARAWKGPVEVHVLEGQVHGFLFMSHEKTAIEFSANKVVEIVNRVVKQTN</sequence>
<dbReference type="OMA" id="VLIFHCH"/>
<keyword evidence="3" id="KW-1185">Reference proteome</keyword>
<evidence type="ECO:0000259" key="1">
    <source>
        <dbReference type="Pfam" id="PF07859"/>
    </source>
</evidence>